<proteinExistence type="predicted"/>
<feature type="transmembrane region" description="Helical" evidence="3">
    <location>
        <begin position="1735"/>
        <end position="1755"/>
    </location>
</feature>
<comment type="caution">
    <text evidence="5">The sequence shown here is derived from an EMBL/GenBank/DDBJ whole genome shotgun (WGS) entry which is preliminary data.</text>
</comment>
<keyword evidence="3" id="KW-1133">Transmembrane helix</keyword>
<feature type="transmembrane region" description="Helical" evidence="3">
    <location>
        <begin position="1680"/>
        <end position="1706"/>
    </location>
</feature>
<accession>A0A9W7A0J9</accession>
<dbReference type="Proteomes" id="UP001165085">
    <property type="component" value="Unassembled WGS sequence"/>
</dbReference>
<dbReference type="PROSITE" id="PS50848">
    <property type="entry name" value="START"/>
    <property type="match status" value="1"/>
</dbReference>
<protein>
    <recommendedName>
        <fullName evidence="4">START domain-containing protein</fullName>
    </recommendedName>
</protein>
<gene>
    <name evidence="5" type="ORF">TrST_g6685</name>
</gene>
<dbReference type="GO" id="GO:0008289">
    <property type="term" value="F:lipid binding"/>
    <property type="evidence" value="ECO:0007669"/>
    <property type="project" value="InterPro"/>
</dbReference>
<keyword evidence="6" id="KW-1185">Reference proteome</keyword>
<dbReference type="InterPro" id="IPR002913">
    <property type="entry name" value="START_lipid-bd_dom"/>
</dbReference>
<evidence type="ECO:0000313" key="5">
    <source>
        <dbReference type="EMBL" id="GMH61316.1"/>
    </source>
</evidence>
<dbReference type="OrthoDB" id="202129at2759"/>
<feature type="region of interest" description="Disordered" evidence="2">
    <location>
        <begin position="1267"/>
        <end position="1289"/>
    </location>
</feature>
<sequence length="1988" mass="221720">MKAAVDSPKIRLSEEQDKKAGQLKPATSHPSVAPSPPRASGVQDHPTTRRSTLAAPSNEGKLGALTVDELKKLLKKVKDEAQSELAAECLLKEAALREKEAAAAQFDVERKANAEAVARLNAEKEEAAAQLDAERKAKDEAVRKLTTVVAEINSDATLQARRRRADATATSVEPLDPDNPMVRKVGANVLSQNMTINNYRTDITIHEVHQVLLEALLGDQTKLGKMLFQKVVEEGVSYWSFMFNTTICCDLLLRMSVVRQDKEEVVVRVESVDEEELESASLPNPHSTASKKFRLLFKEGTIVLLPLQFGQTSFMFMAQVYVGEVTKDAVVTLSESALSRTTTSATRSTTTRGITSASTGVSSKSGAAMKKLGAGGEAARGDKLFYKLAEMFYDRFKKEDTIDARRKADFIENGIPNAPPLTEAEKNLIAKSMGQVDEMNANAPRVAGSTNDTVEKFMLRTGEGAAWAMSVAKMDISAVNLFTELWLLDTYELKAENRHMAIREVFKDLDGTRGIQYCRSMALPRGFQGRLFAVWMTWKKLIDGDGRLSFIIAITPLEIYPGTRHAVAGAEKFQEATSRGVIICKVLTENTCEWTRAQQFDLKINLHYKITNFLAKQQLGRANELQEKFRRNRKEVDREGVAALAKVIQVRRGTPLMEDQVEIFERCEALLGEEGGEEGWKALKSTSHEVEMKMKYFPPKKGERSVGTGKAVGVVDCSAEKVASWMMDYCSRERMRESHERGSPRLELRDLRRENESSVATIELFPLFTSDREFAFRQVWKSEEGKVSIAIESIDKLVDFGRSKSRRVRGSVRAVWLMENLSISQGSRDNVAKCKITFVQQIDVAGVIPKWIVNKKIPEQLQAVQDAINEFRQDDRIDAAVREGLSDLIKECSGEEVYTEEEVAMLQRVHQKFEGSLEESKWTKLESPDIFGTMESVFEKGGSSAAIGRAVTIVDASIGDCAAWEYAKMTRDRMKAHYDFGGLDRAVVKLTNHSELYYTVIDLGVKTFAPRELLTKAVWKIVDGDTMIVSYEDAEVDRFPVGAGKGYVRASSGGFWKYERLPEVRGMPQTRTTHVIQVDLKGFIPPFVANSKLTGMLELVSAMRKKFDKSLEIDAGRRVAIKQKIELKEESGGAKALAQFEALYKEKQGWERPSRSFGKADSKLRSEAVAGRAWGSSSLQVHGGLEEIAAFIWDFGSRANMEISGDLERSYKDDAGGGGFKQVVMRRQQLESTHGFQYHNRTFTSEMSLHLVSDGQIIILFLPEGDDANSRQSTRRTTRARGSVSDGSDGAVEASELVAIRLRNLAGGRTMLEFVCELELGLGVGSGASQAFVERRLEEVVNLAIYFQRLVPLDVLKVEDGRALGYDLLWKADFSKQRLERLKEVVEKSNALRELCLKYSWMKAMLGATLEGSLSRNRAVKTKLICVSDKEAIQIGKNLVPSLMTEQLATAGVNEWKLQNRVVKELMEEQVWFEPMMVILGQSIVKTAAWGLMFRVIVGAVLSVTDLATDLVVLKQFWDRGEEQLAFRDAQLASLSASIGLQLILVVLQNRKKGLLRILKEALIVLMGSKGPVDAYRVAMGAEQEKDTEFDPMMEMTINKCIELFAESVPGIIIQVSAIVSTINSGDELKQRLLFSLAVSLLTTGFISATISYDFDTDPKKRAYNPEFYGYVPDDGRKRAFLFATMILLSATQILIKATLIIVLALIASRYPVYYLLGDIVLYLLYKVARRDFTYWLPLEGVFGLVISFIARVIAKFVVDFAAIIHYRHPYEVGGLYFSLNMFLPLLTLTFVLALDFANGNLSEGTLALLRSLAKILGGSLIFLFGAFLLLMNKEYHHTFLSTETGGQLLRRLFLEGDDVTKAQVFKKHKSLWAPIRDKATVWVKEGWASWEEEKPDWFTDKWKASVPEITKPVKKTGDVDDGDMTANENEGEEALIVGGGEEQKGRRGSVLGVISGQKVASSKVMPAGGEVMKEFDEADFMREINRR</sequence>
<feature type="compositionally biased region" description="Basic and acidic residues" evidence="2">
    <location>
        <begin position="8"/>
        <end position="20"/>
    </location>
</feature>
<evidence type="ECO:0000313" key="6">
    <source>
        <dbReference type="Proteomes" id="UP001165085"/>
    </source>
</evidence>
<evidence type="ECO:0000256" key="1">
    <source>
        <dbReference type="SAM" id="Coils"/>
    </source>
</evidence>
<feature type="transmembrane region" description="Helical" evidence="3">
    <location>
        <begin position="1807"/>
        <end position="1831"/>
    </location>
</feature>
<reference evidence="6" key="1">
    <citation type="journal article" date="2023" name="Commun. Biol.">
        <title>Genome analysis of Parmales, the sister group of diatoms, reveals the evolutionary specialization of diatoms from phago-mixotrophs to photoautotrophs.</title>
        <authorList>
            <person name="Ban H."/>
            <person name="Sato S."/>
            <person name="Yoshikawa S."/>
            <person name="Yamada K."/>
            <person name="Nakamura Y."/>
            <person name="Ichinomiya M."/>
            <person name="Sato N."/>
            <person name="Blanc-Mathieu R."/>
            <person name="Endo H."/>
            <person name="Kuwata A."/>
            <person name="Ogata H."/>
        </authorList>
    </citation>
    <scope>NUCLEOTIDE SEQUENCE [LARGE SCALE GENOMIC DNA]</scope>
    <source>
        <strain evidence="6">NIES 3701</strain>
    </source>
</reference>
<evidence type="ECO:0000256" key="3">
    <source>
        <dbReference type="SAM" id="Phobius"/>
    </source>
</evidence>
<feature type="region of interest" description="Disordered" evidence="2">
    <location>
        <begin position="1"/>
        <end position="60"/>
    </location>
</feature>
<organism evidence="5 6">
    <name type="scientific">Triparma strigata</name>
    <dbReference type="NCBI Taxonomy" id="1606541"/>
    <lineage>
        <taxon>Eukaryota</taxon>
        <taxon>Sar</taxon>
        <taxon>Stramenopiles</taxon>
        <taxon>Ochrophyta</taxon>
        <taxon>Bolidophyceae</taxon>
        <taxon>Parmales</taxon>
        <taxon>Triparmaceae</taxon>
        <taxon>Triparma</taxon>
    </lineage>
</organism>
<feature type="transmembrane region" description="Helical" evidence="3">
    <location>
        <begin position="1633"/>
        <end position="1653"/>
    </location>
</feature>
<dbReference type="GO" id="GO:0005737">
    <property type="term" value="C:cytoplasm"/>
    <property type="evidence" value="ECO:0007669"/>
    <property type="project" value="UniProtKB-ARBA"/>
</dbReference>
<name>A0A9W7A0J9_9STRA</name>
<keyword evidence="1" id="KW-0175">Coiled coil</keyword>
<evidence type="ECO:0000256" key="2">
    <source>
        <dbReference type="SAM" id="MobiDB-lite"/>
    </source>
</evidence>
<dbReference type="EMBL" id="BRXY01000071">
    <property type="protein sequence ID" value="GMH61316.1"/>
    <property type="molecule type" value="Genomic_DNA"/>
</dbReference>
<dbReference type="InterPro" id="IPR051213">
    <property type="entry name" value="START_lipid_transfer"/>
</dbReference>
<dbReference type="InterPro" id="IPR023393">
    <property type="entry name" value="START-like_dom_sf"/>
</dbReference>
<keyword evidence="3" id="KW-0472">Membrane</keyword>
<evidence type="ECO:0000259" key="4">
    <source>
        <dbReference type="PROSITE" id="PS50848"/>
    </source>
</evidence>
<feature type="transmembrane region" description="Helical" evidence="3">
    <location>
        <begin position="1776"/>
        <end position="1795"/>
    </location>
</feature>
<dbReference type="SUPFAM" id="SSF55961">
    <property type="entry name" value="Bet v1-like"/>
    <property type="match status" value="2"/>
</dbReference>
<dbReference type="PANTHER" id="PTHR19308">
    <property type="entry name" value="PHOSPHATIDYLCHOLINE TRANSFER PROTEIN"/>
    <property type="match status" value="1"/>
</dbReference>
<dbReference type="PANTHER" id="PTHR19308:SF14">
    <property type="entry name" value="START DOMAIN-CONTAINING PROTEIN"/>
    <property type="match status" value="1"/>
</dbReference>
<dbReference type="Gene3D" id="3.30.530.20">
    <property type="match status" value="2"/>
</dbReference>
<feature type="coiled-coil region" evidence="1">
    <location>
        <begin position="67"/>
        <end position="144"/>
    </location>
</feature>
<keyword evidence="3" id="KW-0812">Transmembrane</keyword>
<feature type="domain" description="START" evidence="4">
    <location>
        <begin position="677"/>
        <end position="854"/>
    </location>
</feature>